<sequence length="33" mass="3841">MSQKKSDQCLDTGDPIKKQQNQVISRRVNRLLL</sequence>
<dbReference type="EMBL" id="CABVHK010000008">
    <property type="protein sequence ID" value="VVM90316.1"/>
    <property type="molecule type" value="Genomic_DNA"/>
</dbReference>
<proteinExistence type="predicted"/>
<name>A0A5E6TAN6_PSEFL</name>
<protein>
    <submittedName>
        <fullName evidence="2">Uncharacterized protein</fullName>
    </submittedName>
</protein>
<feature type="region of interest" description="Disordered" evidence="1">
    <location>
        <begin position="1"/>
        <end position="23"/>
    </location>
</feature>
<organism evidence="2 3">
    <name type="scientific">Pseudomonas fluorescens</name>
    <dbReference type="NCBI Taxonomy" id="294"/>
    <lineage>
        <taxon>Bacteria</taxon>
        <taxon>Pseudomonadati</taxon>
        <taxon>Pseudomonadota</taxon>
        <taxon>Gammaproteobacteria</taxon>
        <taxon>Pseudomonadales</taxon>
        <taxon>Pseudomonadaceae</taxon>
        <taxon>Pseudomonas</taxon>
    </lineage>
</organism>
<evidence type="ECO:0000313" key="2">
    <source>
        <dbReference type="EMBL" id="VVM90316.1"/>
    </source>
</evidence>
<evidence type="ECO:0000256" key="1">
    <source>
        <dbReference type="SAM" id="MobiDB-lite"/>
    </source>
</evidence>
<dbReference type="Proteomes" id="UP000326953">
    <property type="component" value="Unassembled WGS sequence"/>
</dbReference>
<gene>
    <name evidence="2" type="ORF">PS662_02793</name>
</gene>
<dbReference type="AlphaFoldDB" id="A0A5E6TAN6"/>
<accession>A0A5E6TAN6</accession>
<reference evidence="2 3" key="1">
    <citation type="submission" date="2019-09" db="EMBL/GenBank/DDBJ databases">
        <authorList>
            <person name="Chandra G."/>
            <person name="Truman W A."/>
        </authorList>
    </citation>
    <scope>NUCLEOTIDE SEQUENCE [LARGE SCALE GENOMIC DNA]</scope>
    <source>
        <strain evidence="2">PS662</strain>
    </source>
</reference>
<evidence type="ECO:0000313" key="3">
    <source>
        <dbReference type="Proteomes" id="UP000326953"/>
    </source>
</evidence>